<sequence length="139" mass="15881">MLPPDPLEPLVGSLQRALMPKRRISMKDAYQLEGGGIMSSFDWLNPDYIRHLLHNCGFKINDLITHLEQTYPNTSGLSEHNIKRFCSQHQISSHNLIGRQYLETVVLQLVNELQMYGIIYVVASNGLSFFVTSYTVMPK</sequence>
<dbReference type="WBParaSite" id="nRc.2.0.1.t47626-RA">
    <property type="protein sequence ID" value="nRc.2.0.1.t47626-RA"/>
    <property type="gene ID" value="nRc.2.0.1.g47626"/>
</dbReference>
<evidence type="ECO:0000313" key="2">
    <source>
        <dbReference type="Proteomes" id="UP000887565"/>
    </source>
</evidence>
<name>A0A915LCT2_ROMCU</name>
<reference evidence="3" key="1">
    <citation type="submission" date="2022-11" db="UniProtKB">
        <authorList>
            <consortium name="WormBaseParasite"/>
        </authorList>
    </citation>
    <scope>IDENTIFICATION</scope>
</reference>
<keyword evidence="1" id="KW-0472">Membrane</keyword>
<proteinExistence type="predicted"/>
<evidence type="ECO:0000256" key="1">
    <source>
        <dbReference type="SAM" id="Phobius"/>
    </source>
</evidence>
<evidence type="ECO:0000313" key="3">
    <source>
        <dbReference type="WBParaSite" id="nRc.2.0.1.t47626-RA"/>
    </source>
</evidence>
<keyword evidence="2" id="KW-1185">Reference proteome</keyword>
<protein>
    <submittedName>
        <fullName evidence="3">Uncharacterized protein</fullName>
    </submittedName>
</protein>
<keyword evidence="1" id="KW-0812">Transmembrane</keyword>
<feature type="transmembrane region" description="Helical" evidence="1">
    <location>
        <begin position="117"/>
        <end position="137"/>
    </location>
</feature>
<dbReference type="Proteomes" id="UP000887565">
    <property type="component" value="Unplaced"/>
</dbReference>
<dbReference type="AlphaFoldDB" id="A0A915LCT2"/>
<keyword evidence="1" id="KW-1133">Transmembrane helix</keyword>
<accession>A0A915LCT2</accession>
<organism evidence="2 3">
    <name type="scientific">Romanomermis culicivorax</name>
    <name type="common">Nematode worm</name>
    <dbReference type="NCBI Taxonomy" id="13658"/>
    <lineage>
        <taxon>Eukaryota</taxon>
        <taxon>Metazoa</taxon>
        <taxon>Ecdysozoa</taxon>
        <taxon>Nematoda</taxon>
        <taxon>Enoplea</taxon>
        <taxon>Dorylaimia</taxon>
        <taxon>Mermithida</taxon>
        <taxon>Mermithoidea</taxon>
        <taxon>Mermithidae</taxon>
        <taxon>Romanomermis</taxon>
    </lineage>
</organism>